<feature type="transmembrane region" description="Helical" evidence="1">
    <location>
        <begin position="29"/>
        <end position="48"/>
    </location>
</feature>
<proteinExistence type="predicted"/>
<feature type="signal peptide" evidence="2">
    <location>
        <begin position="1"/>
        <end position="19"/>
    </location>
</feature>
<keyword evidence="4" id="KW-1185">Reference proteome</keyword>
<dbReference type="EMBL" id="WOCE01000061">
    <property type="protein sequence ID" value="KAE9584198.1"/>
    <property type="molecule type" value="Genomic_DNA"/>
</dbReference>
<feature type="chain" id="PRO_5025384044" evidence="2">
    <location>
        <begin position="20"/>
        <end position="65"/>
    </location>
</feature>
<sequence>MVSLFSLGLVIFVSPCIYASTVSPLLHLWSGDWAIVYCFCFLCASLLMNYELGLDIFLHDCRLLI</sequence>
<name>A0A6A4NC35_LUPAL</name>
<evidence type="ECO:0000313" key="4">
    <source>
        <dbReference type="Proteomes" id="UP000447434"/>
    </source>
</evidence>
<evidence type="ECO:0000256" key="2">
    <source>
        <dbReference type="SAM" id="SignalP"/>
    </source>
</evidence>
<dbReference type="AlphaFoldDB" id="A0A6A4NC35"/>
<keyword evidence="1" id="KW-0812">Transmembrane</keyword>
<keyword evidence="1" id="KW-1133">Transmembrane helix</keyword>
<gene>
    <name evidence="3" type="ORF">Lalb_Chr00c36g0408861</name>
</gene>
<organism evidence="3 4">
    <name type="scientific">Lupinus albus</name>
    <name type="common">White lupine</name>
    <name type="synonym">Lupinus termis</name>
    <dbReference type="NCBI Taxonomy" id="3870"/>
    <lineage>
        <taxon>Eukaryota</taxon>
        <taxon>Viridiplantae</taxon>
        <taxon>Streptophyta</taxon>
        <taxon>Embryophyta</taxon>
        <taxon>Tracheophyta</taxon>
        <taxon>Spermatophyta</taxon>
        <taxon>Magnoliopsida</taxon>
        <taxon>eudicotyledons</taxon>
        <taxon>Gunneridae</taxon>
        <taxon>Pentapetalae</taxon>
        <taxon>rosids</taxon>
        <taxon>fabids</taxon>
        <taxon>Fabales</taxon>
        <taxon>Fabaceae</taxon>
        <taxon>Papilionoideae</taxon>
        <taxon>50 kb inversion clade</taxon>
        <taxon>genistoids sensu lato</taxon>
        <taxon>core genistoids</taxon>
        <taxon>Genisteae</taxon>
        <taxon>Lupinus</taxon>
    </lineage>
</organism>
<reference evidence="4" key="1">
    <citation type="journal article" date="2020" name="Nat. Commun.">
        <title>Genome sequence of the cluster root forming white lupin.</title>
        <authorList>
            <person name="Hufnagel B."/>
            <person name="Marques A."/>
            <person name="Soriano A."/>
            <person name="Marques L."/>
            <person name="Divol F."/>
            <person name="Doumas P."/>
            <person name="Sallet E."/>
            <person name="Mancinotti D."/>
            <person name="Carrere S."/>
            <person name="Marande W."/>
            <person name="Arribat S."/>
            <person name="Keller J."/>
            <person name="Huneau C."/>
            <person name="Blein T."/>
            <person name="Aime D."/>
            <person name="Laguerre M."/>
            <person name="Taylor J."/>
            <person name="Schubert V."/>
            <person name="Nelson M."/>
            <person name="Geu-Flores F."/>
            <person name="Crespi M."/>
            <person name="Gallardo-Guerrero K."/>
            <person name="Delaux P.-M."/>
            <person name="Salse J."/>
            <person name="Berges H."/>
            <person name="Guyot R."/>
            <person name="Gouzy J."/>
            <person name="Peret B."/>
        </authorList>
    </citation>
    <scope>NUCLEOTIDE SEQUENCE [LARGE SCALE GENOMIC DNA]</scope>
    <source>
        <strain evidence="4">cv. Amiga</strain>
    </source>
</reference>
<comment type="caution">
    <text evidence="3">The sequence shown here is derived from an EMBL/GenBank/DDBJ whole genome shotgun (WGS) entry which is preliminary data.</text>
</comment>
<evidence type="ECO:0000313" key="3">
    <source>
        <dbReference type="EMBL" id="KAE9584198.1"/>
    </source>
</evidence>
<evidence type="ECO:0000256" key="1">
    <source>
        <dbReference type="SAM" id="Phobius"/>
    </source>
</evidence>
<keyword evidence="1" id="KW-0472">Membrane</keyword>
<protein>
    <submittedName>
        <fullName evidence="3">Uncharacterized protein</fullName>
    </submittedName>
</protein>
<dbReference type="Proteomes" id="UP000447434">
    <property type="component" value="Unassembled WGS sequence"/>
</dbReference>
<keyword evidence="2" id="KW-0732">Signal</keyword>
<accession>A0A6A4NC35</accession>